<protein>
    <submittedName>
        <fullName evidence="2">Uncharacterized protein</fullName>
    </submittedName>
</protein>
<evidence type="ECO:0000313" key="3">
    <source>
        <dbReference type="Proteomes" id="UP000054018"/>
    </source>
</evidence>
<reference evidence="2 3" key="1">
    <citation type="submission" date="2014-04" db="EMBL/GenBank/DDBJ databases">
        <authorList>
            <consortium name="DOE Joint Genome Institute"/>
            <person name="Kuo A."/>
            <person name="Kohler A."/>
            <person name="Costa M.D."/>
            <person name="Nagy L.G."/>
            <person name="Floudas D."/>
            <person name="Copeland A."/>
            <person name="Barry K.W."/>
            <person name="Cichocki N."/>
            <person name="Veneault-Fourrey C."/>
            <person name="LaButti K."/>
            <person name="Lindquist E.A."/>
            <person name="Lipzen A."/>
            <person name="Lundell T."/>
            <person name="Morin E."/>
            <person name="Murat C."/>
            <person name="Sun H."/>
            <person name="Tunlid A."/>
            <person name="Henrissat B."/>
            <person name="Grigoriev I.V."/>
            <person name="Hibbett D.S."/>
            <person name="Martin F."/>
            <person name="Nordberg H.P."/>
            <person name="Cantor M.N."/>
            <person name="Hua S.X."/>
        </authorList>
    </citation>
    <scope>NUCLEOTIDE SEQUENCE [LARGE SCALE GENOMIC DNA]</scope>
    <source>
        <strain evidence="2 3">441</strain>
    </source>
</reference>
<reference evidence="3" key="2">
    <citation type="submission" date="2015-01" db="EMBL/GenBank/DDBJ databases">
        <title>Evolutionary Origins and Diversification of the Mycorrhizal Mutualists.</title>
        <authorList>
            <consortium name="DOE Joint Genome Institute"/>
            <consortium name="Mycorrhizal Genomics Consortium"/>
            <person name="Kohler A."/>
            <person name="Kuo A."/>
            <person name="Nagy L.G."/>
            <person name="Floudas D."/>
            <person name="Copeland A."/>
            <person name="Barry K.W."/>
            <person name="Cichocki N."/>
            <person name="Veneault-Fourrey C."/>
            <person name="LaButti K."/>
            <person name="Lindquist E.A."/>
            <person name="Lipzen A."/>
            <person name="Lundell T."/>
            <person name="Morin E."/>
            <person name="Murat C."/>
            <person name="Riley R."/>
            <person name="Ohm R."/>
            <person name="Sun H."/>
            <person name="Tunlid A."/>
            <person name="Henrissat B."/>
            <person name="Grigoriev I.V."/>
            <person name="Hibbett D.S."/>
            <person name="Martin F."/>
        </authorList>
    </citation>
    <scope>NUCLEOTIDE SEQUENCE [LARGE SCALE GENOMIC DNA]</scope>
    <source>
        <strain evidence="3">441</strain>
    </source>
</reference>
<evidence type="ECO:0000313" key="2">
    <source>
        <dbReference type="EMBL" id="KIK17119.1"/>
    </source>
</evidence>
<dbReference type="Proteomes" id="UP000054018">
    <property type="component" value="Unassembled WGS sequence"/>
</dbReference>
<dbReference type="EMBL" id="KN833838">
    <property type="protein sequence ID" value="KIK17119.1"/>
    <property type="molecule type" value="Genomic_DNA"/>
</dbReference>
<feature type="compositionally biased region" description="Basic and acidic residues" evidence="1">
    <location>
        <begin position="17"/>
        <end position="26"/>
    </location>
</feature>
<name>A0A0C9YSX2_9AGAM</name>
<keyword evidence="3" id="KW-1185">Reference proteome</keyword>
<proteinExistence type="predicted"/>
<evidence type="ECO:0000256" key="1">
    <source>
        <dbReference type="SAM" id="MobiDB-lite"/>
    </source>
</evidence>
<dbReference type="HOGENOM" id="CLU_2979960_0_0_1"/>
<organism evidence="2 3">
    <name type="scientific">Pisolithus microcarpus 441</name>
    <dbReference type="NCBI Taxonomy" id="765257"/>
    <lineage>
        <taxon>Eukaryota</taxon>
        <taxon>Fungi</taxon>
        <taxon>Dikarya</taxon>
        <taxon>Basidiomycota</taxon>
        <taxon>Agaricomycotina</taxon>
        <taxon>Agaricomycetes</taxon>
        <taxon>Agaricomycetidae</taxon>
        <taxon>Boletales</taxon>
        <taxon>Sclerodermatineae</taxon>
        <taxon>Pisolithaceae</taxon>
        <taxon>Pisolithus</taxon>
    </lineage>
</organism>
<dbReference type="AlphaFoldDB" id="A0A0C9YSX2"/>
<gene>
    <name evidence="2" type="ORF">PISMIDRAFT_685661</name>
</gene>
<sequence length="58" mass="6793">MPQLHLIYEDPPPPWGTERRLDVRSPPKEAPIMVRSKMVMMASLEKSPDSPRKRQDEH</sequence>
<feature type="region of interest" description="Disordered" evidence="1">
    <location>
        <begin position="1"/>
        <end position="26"/>
    </location>
</feature>
<accession>A0A0C9YSX2</accession>